<dbReference type="SUPFAM" id="SSF48150">
    <property type="entry name" value="DNA-glycosylase"/>
    <property type="match status" value="1"/>
</dbReference>
<dbReference type="EMBL" id="JANAFB010000075">
    <property type="protein sequence ID" value="MCP3427300.1"/>
    <property type="molecule type" value="Genomic_DNA"/>
</dbReference>
<dbReference type="Proteomes" id="UP001139502">
    <property type="component" value="Unassembled WGS sequence"/>
</dbReference>
<name>A0A9X2KJN7_9MICC</name>
<dbReference type="AlphaFoldDB" id="A0A9X2KJN7"/>
<reference evidence="3" key="1">
    <citation type="submission" date="2022-06" db="EMBL/GenBank/DDBJ databases">
        <title>Rothia sp. isolated from sandalwood seedling.</title>
        <authorList>
            <person name="Tuikhar N."/>
            <person name="Kirdat K."/>
            <person name="Thorat V."/>
            <person name="Swetha P."/>
            <person name="Padma S."/>
            <person name="Sundararaj R."/>
            <person name="Yadav A."/>
        </authorList>
    </citation>
    <scope>NUCLEOTIDE SEQUENCE</scope>
    <source>
        <strain evidence="3">AR01</strain>
    </source>
</reference>
<sequence>MNAEHDAARVAPARGPAQTGPRQPGPRRSDLARPPRPDHPDRPAPLPPASVVVPARGPWDPGCALGILRYHAIPGLERHDAGARTHLRTLRLEGTPRIVEVRVGDAGVEAAPADGLGPLPASTAALLDWWFDLSAPIEAIDRDLAGDPVLGPLVLERPGVRATRCPDPFEAAVTTVLGQQVSGSAARTFAGRLVEAFGEPVGAV</sequence>
<comment type="caution">
    <text evidence="3">The sequence shown here is derived from an EMBL/GenBank/DDBJ whole genome shotgun (WGS) entry which is preliminary data.</text>
</comment>
<dbReference type="RefSeq" id="WP_309248185.1">
    <property type="nucleotide sequence ID" value="NZ_JANAFB010000075.1"/>
</dbReference>
<feature type="domain" description="DNA-3-methyladenine glycosylase AlkA N-terminal" evidence="2">
    <location>
        <begin position="50"/>
        <end position="167"/>
    </location>
</feature>
<keyword evidence="4" id="KW-1185">Reference proteome</keyword>
<proteinExistence type="predicted"/>
<dbReference type="InterPro" id="IPR010316">
    <property type="entry name" value="AlkA_N"/>
</dbReference>
<feature type="compositionally biased region" description="Basic and acidic residues" evidence="1">
    <location>
        <begin position="27"/>
        <end position="42"/>
    </location>
</feature>
<dbReference type="InterPro" id="IPR037046">
    <property type="entry name" value="AlkA_N_sf"/>
</dbReference>
<evidence type="ECO:0000313" key="3">
    <source>
        <dbReference type="EMBL" id="MCP3427300.1"/>
    </source>
</evidence>
<accession>A0A9X2KJN7</accession>
<evidence type="ECO:0000313" key="4">
    <source>
        <dbReference type="Proteomes" id="UP001139502"/>
    </source>
</evidence>
<dbReference type="InterPro" id="IPR011257">
    <property type="entry name" value="DNA_glycosylase"/>
</dbReference>
<dbReference type="SMART" id="SM01009">
    <property type="entry name" value="AlkA_N"/>
    <property type="match status" value="1"/>
</dbReference>
<dbReference type="GO" id="GO:0006281">
    <property type="term" value="P:DNA repair"/>
    <property type="evidence" value="ECO:0007669"/>
    <property type="project" value="InterPro"/>
</dbReference>
<organism evidence="3 4">
    <name type="scientific">Rothia santali</name>
    <dbReference type="NCBI Taxonomy" id="2949643"/>
    <lineage>
        <taxon>Bacteria</taxon>
        <taxon>Bacillati</taxon>
        <taxon>Actinomycetota</taxon>
        <taxon>Actinomycetes</taxon>
        <taxon>Micrococcales</taxon>
        <taxon>Micrococcaceae</taxon>
        <taxon>Rothia</taxon>
    </lineage>
</organism>
<protein>
    <recommendedName>
        <fullName evidence="2">DNA-3-methyladenine glycosylase AlkA N-terminal domain-containing protein</fullName>
    </recommendedName>
</protein>
<feature type="non-terminal residue" evidence="3">
    <location>
        <position position="204"/>
    </location>
</feature>
<dbReference type="SUPFAM" id="SSF55945">
    <property type="entry name" value="TATA-box binding protein-like"/>
    <property type="match status" value="1"/>
</dbReference>
<dbReference type="GO" id="GO:0003824">
    <property type="term" value="F:catalytic activity"/>
    <property type="evidence" value="ECO:0007669"/>
    <property type="project" value="InterPro"/>
</dbReference>
<gene>
    <name evidence="3" type="ORF">NBM05_15110</name>
</gene>
<feature type="region of interest" description="Disordered" evidence="1">
    <location>
        <begin position="1"/>
        <end position="55"/>
    </location>
</feature>
<dbReference type="Gene3D" id="3.30.310.20">
    <property type="entry name" value="DNA-3-methyladenine glycosylase AlkA, N-terminal domain"/>
    <property type="match status" value="1"/>
</dbReference>
<dbReference type="Pfam" id="PF06029">
    <property type="entry name" value="AlkA_N"/>
    <property type="match status" value="1"/>
</dbReference>
<evidence type="ECO:0000256" key="1">
    <source>
        <dbReference type="SAM" id="MobiDB-lite"/>
    </source>
</evidence>
<evidence type="ECO:0000259" key="2">
    <source>
        <dbReference type="SMART" id="SM01009"/>
    </source>
</evidence>
<dbReference type="Gene3D" id="1.10.340.30">
    <property type="entry name" value="Hypothetical protein, domain 2"/>
    <property type="match status" value="1"/>
</dbReference>